<evidence type="ECO:0000313" key="2">
    <source>
        <dbReference type="EMBL" id="PLL24086.1"/>
    </source>
</evidence>
<evidence type="ECO:0000313" key="3">
    <source>
        <dbReference type="Proteomes" id="UP000234505"/>
    </source>
</evidence>
<dbReference type="Proteomes" id="UP000234505">
    <property type="component" value="Unassembled WGS sequence"/>
</dbReference>
<protein>
    <submittedName>
        <fullName evidence="2">Uncharacterized protein</fullName>
    </submittedName>
</protein>
<name>A0A2J4PZ46_9ENTR</name>
<organism evidence="2 3">
    <name type="scientific">Klebsiella michiganensis</name>
    <dbReference type="NCBI Taxonomy" id="1134687"/>
    <lineage>
        <taxon>Bacteria</taxon>
        <taxon>Pseudomonadati</taxon>
        <taxon>Pseudomonadota</taxon>
        <taxon>Gammaproteobacteria</taxon>
        <taxon>Enterobacterales</taxon>
        <taxon>Enterobacteriaceae</taxon>
        <taxon>Klebsiella/Raoultella group</taxon>
        <taxon>Klebsiella</taxon>
    </lineage>
</organism>
<keyword evidence="1" id="KW-0812">Transmembrane</keyword>
<keyword evidence="1" id="KW-1133">Transmembrane helix</keyword>
<reference evidence="2 3" key="1">
    <citation type="submission" date="2017-11" db="EMBL/GenBank/DDBJ databases">
        <authorList>
            <person name="Han C.G."/>
        </authorList>
    </citation>
    <scope>NUCLEOTIDE SEQUENCE [LARGE SCALE GENOMIC DNA]</scope>
    <source>
        <strain evidence="2 3">A11</strain>
    </source>
</reference>
<dbReference type="InterPro" id="IPR032126">
    <property type="entry name" value="LydA_holin"/>
</dbReference>
<keyword evidence="1" id="KW-0472">Membrane</keyword>
<feature type="transmembrane region" description="Helical" evidence="1">
    <location>
        <begin position="19"/>
        <end position="38"/>
    </location>
</feature>
<dbReference type="RefSeq" id="WP_139531328.1">
    <property type="nucleotide sequence ID" value="NZ_CABEJE010000045.1"/>
</dbReference>
<sequence>MSVPAQIETPKAILLEMEIIFTVIATGAWGGFVSYLMKSNTNKANHLHKGIISCLAQIVISCFTSFLVSAVAIEKGLSLNMILLFSGIGGVFAVPILKIVGAKVRQILNSNDLLK</sequence>
<proteinExistence type="predicted"/>
<comment type="caution">
    <text evidence="2">The sequence shown here is derived from an EMBL/GenBank/DDBJ whole genome shotgun (WGS) entry which is preliminary data.</text>
</comment>
<feature type="transmembrane region" description="Helical" evidence="1">
    <location>
        <begin position="79"/>
        <end position="100"/>
    </location>
</feature>
<accession>A0A2J4PZ46</accession>
<gene>
    <name evidence="2" type="ORF">CWN50_27935</name>
</gene>
<evidence type="ECO:0000256" key="1">
    <source>
        <dbReference type="SAM" id="Phobius"/>
    </source>
</evidence>
<dbReference type="EMBL" id="PIDS01001362">
    <property type="protein sequence ID" value="PLL24086.1"/>
    <property type="molecule type" value="Genomic_DNA"/>
</dbReference>
<dbReference type="Pfam" id="PF16083">
    <property type="entry name" value="Phage_holin_3_3"/>
    <property type="match status" value="1"/>
</dbReference>
<dbReference type="AlphaFoldDB" id="A0A2J4PZ46"/>
<feature type="transmembrane region" description="Helical" evidence="1">
    <location>
        <begin position="50"/>
        <end position="73"/>
    </location>
</feature>
<reference evidence="2 3" key="2">
    <citation type="submission" date="2018-01" db="EMBL/GenBank/DDBJ databases">
        <title>Genomic study of Klebsiella pneumoniae.</title>
        <authorList>
            <person name="Yang Y."/>
            <person name="Bicalho R."/>
        </authorList>
    </citation>
    <scope>NUCLEOTIDE SEQUENCE [LARGE SCALE GENOMIC DNA]</scope>
    <source>
        <strain evidence="2 3">A11</strain>
    </source>
</reference>